<dbReference type="AlphaFoldDB" id="A0A367RZR2"/>
<name>A0A367RZR2_NOSPU</name>
<protein>
    <submittedName>
        <fullName evidence="1">Uncharacterized protein</fullName>
    </submittedName>
</protein>
<comment type="caution">
    <text evidence="1">The sequence shown here is derived from an EMBL/GenBank/DDBJ whole genome shotgun (WGS) entry which is preliminary data.</text>
</comment>
<reference evidence="1 2" key="1">
    <citation type="submission" date="2016-04" db="EMBL/GenBank/DDBJ databases">
        <authorList>
            <person name="Evans L.H."/>
            <person name="Alamgir A."/>
            <person name="Owens N."/>
            <person name="Weber N.D."/>
            <person name="Virtaneva K."/>
            <person name="Barbian K."/>
            <person name="Babar A."/>
            <person name="Rosenke K."/>
        </authorList>
    </citation>
    <scope>NUCLEOTIDE SEQUENCE [LARGE SCALE GENOMIC DNA]</scope>
    <source>
        <strain evidence="1">NIES-2108</strain>
    </source>
</reference>
<dbReference type="Proteomes" id="UP000252085">
    <property type="component" value="Unassembled WGS sequence"/>
</dbReference>
<proteinExistence type="predicted"/>
<dbReference type="EMBL" id="LXQE01000020">
    <property type="protein sequence ID" value="RCJ42086.1"/>
    <property type="molecule type" value="Genomic_DNA"/>
</dbReference>
<evidence type="ECO:0000313" key="2">
    <source>
        <dbReference type="Proteomes" id="UP000252085"/>
    </source>
</evidence>
<sequence>MLKYTTPEAIARRLKNRLELNNGPPTLGQTQALGAKQVDYSLYEQLGEQVEAKLDMALSMLYELPVPNDATQSLRILASIVEKFVVAEIMSTHYQQTQGEGGDQGYGAILFKQAKEECQAIGITLPGLAPPPSTAFNRVEPMVLPGVPKRGEIPDVVSRSYSIVEQRNPAAASSIDWGI</sequence>
<gene>
    <name evidence="1" type="ORF">A6769_38130</name>
</gene>
<evidence type="ECO:0000313" key="1">
    <source>
        <dbReference type="EMBL" id="RCJ42086.1"/>
    </source>
</evidence>
<accession>A0A367RZR2</accession>
<organism evidence="1 2">
    <name type="scientific">Nostoc punctiforme NIES-2108</name>
    <dbReference type="NCBI Taxonomy" id="1356359"/>
    <lineage>
        <taxon>Bacteria</taxon>
        <taxon>Bacillati</taxon>
        <taxon>Cyanobacteriota</taxon>
        <taxon>Cyanophyceae</taxon>
        <taxon>Nostocales</taxon>
        <taxon>Nostocaceae</taxon>
        <taxon>Nostoc</taxon>
    </lineage>
</organism>